<feature type="compositionally biased region" description="Polar residues" evidence="1">
    <location>
        <begin position="2707"/>
        <end position="2719"/>
    </location>
</feature>
<feature type="compositionally biased region" description="Basic and acidic residues" evidence="1">
    <location>
        <begin position="336"/>
        <end position="352"/>
    </location>
</feature>
<feature type="compositionally biased region" description="Polar residues" evidence="1">
    <location>
        <begin position="1052"/>
        <end position="1065"/>
    </location>
</feature>
<organism evidence="3 5">
    <name type="scientific">Plasmodium knowlesi (strain H)</name>
    <dbReference type="NCBI Taxonomy" id="5851"/>
    <lineage>
        <taxon>Eukaryota</taxon>
        <taxon>Sar</taxon>
        <taxon>Alveolata</taxon>
        <taxon>Apicomplexa</taxon>
        <taxon>Aconoidasida</taxon>
        <taxon>Haemosporida</taxon>
        <taxon>Plasmodiidae</taxon>
        <taxon>Plasmodium</taxon>
        <taxon>Plasmodium (Plasmodium)</taxon>
    </lineage>
</organism>
<feature type="compositionally biased region" description="Low complexity" evidence="1">
    <location>
        <begin position="2286"/>
        <end position="2304"/>
    </location>
</feature>
<feature type="region of interest" description="Disordered" evidence="1">
    <location>
        <begin position="584"/>
        <end position="664"/>
    </location>
</feature>
<feature type="region of interest" description="Disordered" evidence="1">
    <location>
        <begin position="2269"/>
        <end position="2305"/>
    </location>
</feature>
<feature type="compositionally biased region" description="Gly residues" evidence="1">
    <location>
        <begin position="642"/>
        <end position="655"/>
    </location>
</feature>
<feature type="compositionally biased region" description="Polar residues" evidence="1">
    <location>
        <begin position="998"/>
        <end position="1011"/>
    </location>
</feature>
<evidence type="ECO:0000256" key="1">
    <source>
        <dbReference type="SAM" id="MobiDB-lite"/>
    </source>
</evidence>
<feature type="compositionally biased region" description="Basic and acidic residues" evidence="1">
    <location>
        <begin position="2675"/>
        <end position="2690"/>
    </location>
</feature>
<protein>
    <submittedName>
        <fullName evidence="3">Liver specific protein 2, putative</fullName>
    </submittedName>
</protein>
<evidence type="ECO:0000313" key="4">
    <source>
        <dbReference type="EMBL" id="SBO29710.1"/>
    </source>
</evidence>
<dbReference type="PROSITE" id="PS51701">
    <property type="entry name" value="6_CYS"/>
    <property type="match status" value="1"/>
</dbReference>
<feature type="region of interest" description="Disordered" evidence="1">
    <location>
        <begin position="678"/>
        <end position="698"/>
    </location>
</feature>
<dbReference type="EMBL" id="CWHQ02000010">
    <property type="protein sequence ID" value="SBO24286.1"/>
    <property type="molecule type" value="Genomic_DNA"/>
</dbReference>
<feature type="compositionally biased region" description="Basic and acidic residues" evidence="1">
    <location>
        <begin position="2544"/>
        <end position="2572"/>
    </location>
</feature>
<dbReference type="InterPro" id="IPR010884">
    <property type="entry name" value="6_CYS_dom"/>
</dbReference>
<feature type="compositionally biased region" description="Polar residues" evidence="1">
    <location>
        <begin position="1484"/>
        <end position="1497"/>
    </location>
</feature>
<feature type="compositionally biased region" description="Polar residues" evidence="1">
    <location>
        <begin position="1683"/>
        <end position="1706"/>
    </location>
</feature>
<proteinExistence type="predicted"/>
<feature type="compositionally biased region" description="Low complexity" evidence="1">
    <location>
        <begin position="1574"/>
        <end position="1585"/>
    </location>
</feature>
<feature type="compositionally biased region" description="Polar residues" evidence="1">
    <location>
        <begin position="1322"/>
        <end position="1335"/>
    </location>
</feature>
<feature type="compositionally biased region" description="Polar residues" evidence="1">
    <location>
        <begin position="890"/>
        <end position="903"/>
    </location>
</feature>
<feature type="region of interest" description="Disordered" evidence="1">
    <location>
        <begin position="510"/>
        <end position="534"/>
    </location>
</feature>
<feature type="compositionally biased region" description="Low complexity" evidence="1">
    <location>
        <begin position="1519"/>
        <end position="1531"/>
    </location>
</feature>
<dbReference type="EMBL" id="CWHR02000037">
    <property type="protein sequence ID" value="SBO29710.1"/>
    <property type="molecule type" value="Genomic_DNA"/>
</dbReference>
<feature type="compositionally biased region" description="Basic residues" evidence="1">
    <location>
        <begin position="2818"/>
        <end position="2840"/>
    </location>
</feature>
<feature type="compositionally biased region" description="Basic and acidic residues" evidence="1">
    <location>
        <begin position="624"/>
        <end position="633"/>
    </location>
</feature>
<dbReference type="Proteomes" id="UP000182128">
    <property type="component" value="Unassembled WGS sequence"/>
</dbReference>
<feature type="compositionally biased region" description="Basic and acidic residues" evidence="1">
    <location>
        <begin position="415"/>
        <end position="443"/>
    </location>
</feature>
<feature type="compositionally biased region" description="Basic and acidic residues" evidence="1">
    <location>
        <begin position="2721"/>
        <end position="2771"/>
    </location>
</feature>
<feature type="region of interest" description="Disordered" evidence="1">
    <location>
        <begin position="2363"/>
        <end position="2394"/>
    </location>
</feature>
<feature type="compositionally biased region" description="Basic and acidic residues" evidence="1">
    <location>
        <begin position="1751"/>
        <end position="1766"/>
    </location>
</feature>
<feature type="compositionally biased region" description="Basic and acidic residues" evidence="1">
    <location>
        <begin position="2269"/>
        <end position="2285"/>
    </location>
</feature>
<feature type="compositionally biased region" description="Gly residues" evidence="1">
    <location>
        <begin position="735"/>
        <end position="768"/>
    </location>
</feature>
<feature type="compositionally biased region" description="Polar residues" evidence="1">
    <location>
        <begin position="1538"/>
        <end position="1551"/>
    </location>
</feature>
<feature type="compositionally biased region" description="Low complexity" evidence="1">
    <location>
        <begin position="925"/>
        <end position="937"/>
    </location>
</feature>
<evidence type="ECO:0000313" key="6">
    <source>
        <dbReference type="Proteomes" id="UP000182142"/>
    </source>
</evidence>
<name>A0A193REM5_PLAKH</name>
<evidence type="ECO:0000313" key="3">
    <source>
        <dbReference type="EMBL" id="SBO24286.1"/>
    </source>
</evidence>
<feature type="compositionally biased region" description="Acidic residues" evidence="1">
    <location>
        <begin position="2573"/>
        <end position="2584"/>
    </location>
</feature>
<feature type="compositionally biased region" description="Polar residues" evidence="1">
    <location>
        <begin position="1376"/>
        <end position="1389"/>
    </location>
</feature>
<feature type="domain" description="6-Cys" evidence="2">
    <location>
        <begin position="2058"/>
        <end position="2235"/>
    </location>
</feature>
<feature type="region of interest" description="Disordered" evidence="1">
    <location>
        <begin position="735"/>
        <end position="1865"/>
    </location>
</feature>
<feature type="compositionally biased region" description="Polar residues" evidence="1">
    <location>
        <begin position="1214"/>
        <end position="1224"/>
    </location>
</feature>
<accession>A0A193REM5</accession>
<sequence>MWDAAYMKRVTLISFFLLAVKYLEYYSIKKGHKNERTNSFEESQSDALGHYLGECTREQKTLTNFPAGFPLHSSRNGAPKNCPKEVALSANGYMKRDKGKGSKICALEQSNLTLCYNGMTSPGRENCAKPLAPALVGAKNNCACSEEEDFYKSEKEKIELALGRKIINRIIVLFFKLFDECAHVKHKLASVFEVFLTIRGTRRSNFSPPTGNLANSNAYTFISEDKIYNNFLYHSYVLLPNGSLTTDGELFFPFHYTHSDRVKIINNEGITNGGVTQGEWLEEGTYGQDYKSTWDRMRCKIDPLGKGSKDMSPKISGRRLSDKKPLVTEGNEDGDGGERGDDKHKNGNDPKKNPPLQNGCAVHYSTNGEKKKKRTCRLLSPQDMCHIKQDYGTELEEKRKKKECINCRILAEGTSKPEDKDKGGENKEEEKKEEEKKEEENKQNEQNQQIEDKHYKRAMCRILQENNGEKNRLMNNTDGIILSEDLLGQKYGTSGEHYRKFRILLEREQTSHSRGMGKGAEGRKNQQVSSTCDRKSRQLAILSEEYFSPDDHSDDINRYEGDAIRKHGGNGSSIRQFRVLADGSDESGPYLEVDGLSGNGENEDDKEDGKGDDQVVPSCKRFRSLSEEGDLSHGKLTIVPGSAGGNGGAGHGQGNNGEKDDRRNSECRRLRLLSEDSFPWSNTNCDSNGSASGGSDGNGRCSNIIRFRILVDDYPDILYDDIHLNGQHIGTGSVGGSGNGSGGNGMGGSGMGGSGNQGENSGGNGNSNGNGSNSRQCRMLAQNGSEPGGTVNNSDGGEGGVNKGNVGSKNQGEKSGGSGNSNGNGSNSRQCRILAQNGSERDNTNYDSDGGEGGVNRGNVGSKNQGENSGGNGNSNGSGSNSRQCRMLAQNGSEPGGTVNNSDGAEGGVNKENVGSKNQGERSRGNGNNNGSGSNSRQCRILAQNGSEPGGTVNNSDGAKGGVNRGNVGSKNQGENSGGNGNSNGSGSNSRQCRMLAQNGSEPGGTVNNSDGAEGGVNKENVGSKNQGERSRGNGNNNGSGSNSRQCRILAQNGSEPGGTVNNSDGAKGGVNRGNVGSKNQGENSGGNGNSNGNGSNSRQCRMLAQNGSEPDGTVNNSDGGEGGVNKGNVGSKNQGEKSGGSGNSNGNGSNSRQCRILAQNGSEGDNTNYDSDGGEGGVNKGNVGSKNQGEKSGGSGNSNGNGSNSRQCRILAQNGSEGDNTNYDSDGGEGGVNKGNVGSKNQGEKSGGSGNSNGNGSNSRQCRILAQNGSERDNTNYDSDGGEGGVNRGNVGSKNQGENSGGNGNSNGSGSNSRQCRMLAQNGSEPGGTVNNSDGAEGGVNKENVGSKNQGERSRGNGNNNGSGSNSRQCRILAQNGSEPGGTVNNSDGAKGGVNKENVGSKNQGERSRGNGNNNGSGSNSRQCRILAQNGSEPGGTVNNSDGAKGGVNRGNVGSKNQGENSGGNGNSNGSGSNSRQCRMLAQNGSEPGGTVNNSDGAEGGVNKENVGSKNQGERSRGNGNNNGSGSNSRQCRILAQNGSEPGGTVNNSDGAKGGGRGSVIITNNDKEHESKGNGNSNGNNSNGRQSRILAQDGSGPNGTEDGLNGGNEESINIPRGNEGNTSSGSNNKGSGCRGRIIRILAQYVSSRDDKNDESSEGSGSNGIGGSKNSQNATHGKGDDPSSASRQPSPLSGAEQSNDTISGSDESAAGVFSGADRVDQGGEGKGGINTDGRNVVLLSSANLSYTDGMKNGEVEYKEEGKERSSKYMTDNMEGITSGESTKEVDASSETEQIHEDWSSSGKMDMSPAFKKYEMDEEDEEDDDYDDDEEEEFEDEVHKSKHSSYNVNGKTKSEKKVPDDNIGSAPDRKKIKLKRLIKGNSDEWGDALKLSSLNNYGKYGNYADYPSEAATSKHVNYRHLFSESAYIYRKGNYYFINPSPFSIVKMKKPEGVRSYRGSRDYMNCYATSFSNKHNSSKGSEYSYRNIKQIEEIIPGSLTGFKNDDGYMRLLVPSFIPEDKFLNCIFRSETYNGILDEEGHINHAESYPVKIYLRKNLNKTKGCSFQVNEGNAFYKEYADKESFLSTKIIMNEKNSTNNECVIQAFNEIVGFQCGPPYYRMDKKEMHTVEDYKATSEKNDNNLISQGVPKGNFFITDPPYCFEHVNENQNVMDILPDSFTFPNSNMLTGQIQANHTRYIKVGKFSESRTIGCYCNYYKDNSIMYSGKIIIKVQSRQDAQFSSRGGLQGQSDEKVNFSQGVERKKGFGKEDITLLSEKDNSQRGKNYDSDNGSGSGSSKKGSSSTDYTADKTRRNFISNFNFKRKEGISSILFKRNREVSTVGYDVLHRSGDKFKDKYVEDPPIEDIYADESDSGGNAYTDLDSESDTKKYDDQYSDAHTDAYADRYDDLYREPYDDSYTDAHTDPYSNFEDDINGDFLFDLGDSLINGNVPSKYKPLDRSVDMKDSIMHSGESQTITVINKSKDVKLVLPQLNPKEKKYAREREFTYPKVISLVYEENGNKHENVNKSLKLFKEFFPPMLREPKEVDEKNNMDDEREVYPLEGERDIPEEGKDEMVDEEQDDDDVGEWIKWEDRKDGKVERKEGRDVTDWKDDKDEKDMRDFMYRAFSKMQKNKRNNSIDEEINNSGDDPRGGMENDEGDSLYGEDKHVLMRKRRRDVRDSRSGEQTSQDKGRPRRELKREEQTKRKNSTNGGKQGTNSSVAEGDKYRGEPSGEKKEHLEGVRDEQTAERRSEDKTDHVEEPSKQKEDSKEELGPSEEETGGINGEIGEGEVSNKGDEEKGREDERSEAKNTENNEAQVRRKSNGKRKKKMRKRMREKLHSK</sequence>
<feature type="compositionally biased region" description="Basic and acidic residues" evidence="1">
    <location>
        <begin position="2383"/>
        <end position="2394"/>
    </location>
</feature>
<feature type="compositionally biased region" description="Low complexity" evidence="1">
    <location>
        <begin position="857"/>
        <end position="867"/>
    </location>
</feature>
<dbReference type="SMART" id="SM00970">
    <property type="entry name" value="s48_45"/>
    <property type="match status" value="1"/>
</dbReference>
<gene>
    <name evidence="3" type="ORF">PKNA1_C2_0303400</name>
    <name evidence="4" type="ORF">PKNA1_H1_0303400</name>
</gene>
<feature type="compositionally biased region" description="Low complexity" evidence="1">
    <location>
        <begin position="1617"/>
        <end position="1636"/>
    </location>
</feature>
<feature type="compositionally biased region" description="Low complexity" evidence="1">
    <location>
        <begin position="1033"/>
        <end position="1045"/>
    </location>
</feature>
<feature type="region of interest" description="Disordered" evidence="1">
    <location>
        <begin position="304"/>
        <end position="365"/>
    </location>
</feature>
<feature type="region of interest" description="Disordered" evidence="1">
    <location>
        <begin position="2626"/>
        <end position="2840"/>
    </location>
</feature>
<evidence type="ECO:0000313" key="5">
    <source>
        <dbReference type="Proteomes" id="UP000182128"/>
    </source>
</evidence>
<feature type="compositionally biased region" description="Basic and acidic residues" evidence="1">
    <location>
        <begin position="2790"/>
        <end position="2811"/>
    </location>
</feature>
<feature type="compositionally biased region" description="Basic and acidic residues" evidence="1">
    <location>
        <begin position="1781"/>
        <end position="1798"/>
    </location>
</feature>
<feature type="compositionally biased region" description="Low complexity" evidence="1">
    <location>
        <begin position="1289"/>
        <end position="1299"/>
    </location>
</feature>
<feature type="region of interest" description="Disordered" evidence="1">
    <location>
        <begin position="2544"/>
        <end position="2589"/>
    </location>
</feature>
<feature type="compositionally biased region" description="Acidic residues" evidence="1">
    <location>
        <begin position="1815"/>
        <end position="1835"/>
    </location>
</feature>
<feature type="compositionally biased region" description="Polar residues" evidence="1">
    <location>
        <begin position="1160"/>
        <end position="1170"/>
    </location>
</feature>
<reference evidence="3" key="1">
    <citation type="submission" date="2016-05" db="EMBL/GenBank/DDBJ databases">
        <authorList>
            <person name="Lavstsen T."/>
            <person name="Jespersen J.S."/>
        </authorList>
    </citation>
    <scope>NUCLEOTIDE SEQUENCE [LARGE SCALE GENOMIC DNA]</scope>
</reference>
<evidence type="ECO:0000259" key="2">
    <source>
        <dbReference type="PROSITE" id="PS51701"/>
    </source>
</evidence>
<feature type="compositionally biased region" description="Low complexity" evidence="1">
    <location>
        <begin position="1411"/>
        <end position="1423"/>
    </location>
</feature>
<dbReference type="Proteomes" id="UP000182142">
    <property type="component" value="Unassembled WGS sequence"/>
</dbReference>
<feature type="region of interest" description="Disordered" evidence="1">
    <location>
        <begin position="414"/>
        <end position="453"/>
    </location>
</feature>
<feature type="compositionally biased region" description="Low complexity" evidence="1">
    <location>
        <begin position="1357"/>
        <end position="1369"/>
    </location>
</feature>
<reference evidence="5 6" key="2">
    <citation type="submission" date="2016-05" db="EMBL/GenBank/DDBJ databases">
        <authorList>
            <person name="Sharaf H."/>
        </authorList>
    </citation>
    <scope>NUCLEOTIDE SEQUENCE [LARGE SCALE GENOMIC DNA]</scope>
    <source>
        <strain evidence="5 6">H</strain>
    </source>
</reference>
<feature type="region of interest" description="Disordered" evidence="1">
    <location>
        <begin position="2594"/>
        <end position="2613"/>
    </location>
</feature>
<feature type="compositionally biased region" description="Polar residues" evidence="1">
    <location>
        <begin position="1430"/>
        <end position="1443"/>
    </location>
</feature>
<feature type="compositionally biased region" description="Polar residues" evidence="1">
    <location>
        <begin position="944"/>
        <end position="957"/>
    </location>
</feature>